<keyword evidence="2" id="KW-1185">Reference proteome</keyword>
<sequence length="192" mass="21315">MMESVDEKGGQVVSIKETQVGKLDSVSHTIEVEPKSKIPKLMKQDTGKNASSHSLLPTFEEEEEKENNCLYRSRAIAKAGMLQAKTVVNAPSFADLLIYAQEVLMLTAELNQLGVALLQALLLKQKDKTVEIYEKCDCGLRELATMIKLVNRCEGRQKARAIFTENELYSNIPDVSIEPPEYCIIVGASPIE</sequence>
<reference evidence="3" key="1">
    <citation type="submission" date="2017-02" db="UniProtKB">
        <authorList>
            <consortium name="WormBaseParasite"/>
        </authorList>
    </citation>
    <scope>IDENTIFICATION</scope>
</reference>
<evidence type="ECO:0000313" key="1">
    <source>
        <dbReference type="EMBL" id="VDM18595.1"/>
    </source>
</evidence>
<evidence type="ECO:0000313" key="2">
    <source>
        <dbReference type="Proteomes" id="UP000274429"/>
    </source>
</evidence>
<dbReference type="OrthoDB" id="10615285at2759"/>
<dbReference type="AlphaFoldDB" id="A0A0R3WM80"/>
<dbReference type="EMBL" id="UYWX01000557">
    <property type="protein sequence ID" value="VDM18595.1"/>
    <property type="molecule type" value="Genomic_DNA"/>
</dbReference>
<reference evidence="1 2" key="2">
    <citation type="submission" date="2018-11" db="EMBL/GenBank/DDBJ databases">
        <authorList>
            <consortium name="Pathogen Informatics"/>
        </authorList>
    </citation>
    <scope>NUCLEOTIDE SEQUENCE [LARGE SCALE GENOMIC DNA]</scope>
</reference>
<name>A0A0R3WM80_HYDTA</name>
<proteinExistence type="predicted"/>
<evidence type="ECO:0000313" key="3">
    <source>
        <dbReference type="WBParaSite" id="TTAC_0000186801-mRNA-1"/>
    </source>
</evidence>
<gene>
    <name evidence="1" type="ORF">TTAC_LOCUS1855</name>
</gene>
<accession>A0A0R3WM80</accession>
<dbReference type="WBParaSite" id="TTAC_0000186801-mRNA-1">
    <property type="protein sequence ID" value="TTAC_0000186801-mRNA-1"/>
    <property type="gene ID" value="TTAC_0000186801"/>
</dbReference>
<organism evidence="3">
    <name type="scientific">Hydatigena taeniaeformis</name>
    <name type="common">Feline tapeworm</name>
    <name type="synonym">Taenia taeniaeformis</name>
    <dbReference type="NCBI Taxonomy" id="6205"/>
    <lineage>
        <taxon>Eukaryota</taxon>
        <taxon>Metazoa</taxon>
        <taxon>Spiralia</taxon>
        <taxon>Lophotrochozoa</taxon>
        <taxon>Platyhelminthes</taxon>
        <taxon>Cestoda</taxon>
        <taxon>Eucestoda</taxon>
        <taxon>Cyclophyllidea</taxon>
        <taxon>Taeniidae</taxon>
        <taxon>Hydatigera</taxon>
    </lineage>
</organism>
<protein>
    <submittedName>
        <fullName evidence="3">E3 ubiquitin-protein ligase SHPRH</fullName>
    </submittedName>
</protein>
<dbReference type="Proteomes" id="UP000274429">
    <property type="component" value="Unassembled WGS sequence"/>
</dbReference>